<sequence>MSEPTLHSGAVDASALVLDHTPLPDELVVQGAPTAGHRDLTTLSDVTIGIWEHTPGVSRDVEADEVFVVLSGDATISFDDGGPALDLRPGSLVRLREGQRTTWTVRETLRKVFVA</sequence>
<evidence type="ECO:0000313" key="2">
    <source>
        <dbReference type="EMBL" id="MCV7388919.1"/>
    </source>
</evidence>
<keyword evidence="5" id="KW-1185">Reference proteome</keyword>
<feature type="domain" description="(S)-ureidoglycine aminohydrolase cupin" evidence="1">
    <location>
        <begin position="45"/>
        <end position="113"/>
    </location>
</feature>
<dbReference type="Pfam" id="PF05899">
    <property type="entry name" value="Cupin_3"/>
    <property type="match status" value="1"/>
</dbReference>
<dbReference type="InterPro" id="IPR008579">
    <property type="entry name" value="UGlyAH_Cupin_dom"/>
</dbReference>
<dbReference type="RefSeq" id="WP_036441234.1">
    <property type="nucleotide sequence ID" value="NZ_JACKVC010000016.1"/>
</dbReference>
<dbReference type="PANTHER" id="PTHR40943:SF1">
    <property type="entry name" value="CYTOPLASMIC PROTEIN"/>
    <property type="match status" value="1"/>
</dbReference>
<protein>
    <submittedName>
        <fullName evidence="3">Cupin domain-containing protein</fullName>
    </submittedName>
    <submittedName>
        <fullName evidence="2">DUF861 domain-containing protein</fullName>
    </submittedName>
</protein>
<dbReference type="Proteomes" id="UP001558474">
    <property type="component" value="Unassembled WGS sequence"/>
</dbReference>
<evidence type="ECO:0000313" key="4">
    <source>
        <dbReference type="Proteomes" id="UP001141659"/>
    </source>
</evidence>
<dbReference type="AlphaFoldDB" id="A0AAW5T0N8"/>
<evidence type="ECO:0000313" key="5">
    <source>
        <dbReference type="Proteomes" id="UP001558474"/>
    </source>
</evidence>
<dbReference type="EMBL" id="JBDLOU010000010">
    <property type="protein sequence ID" value="MEX3737916.1"/>
    <property type="molecule type" value="Genomic_DNA"/>
</dbReference>
<evidence type="ECO:0000313" key="3">
    <source>
        <dbReference type="EMBL" id="MEX3737916.1"/>
    </source>
</evidence>
<reference evidence="2" key="1">
    <citation type="submission" date="2020-07" db="EMBL/GenBank/DDBJ databases">
        <authorList>
            <person name="Pettersson B.M.F."/>
            <person name="Behra P.R.K."/>
            <person name="Ramesh M."/>
            <person name="Das S."/>
            <person name="Dasgupta S."/>
            <person name="Kirsebom L.A."/>
        </authorList>
    </citation>
    <scope>NUCLEOTIDE SEQUENCE</scope>
    <source>
        <strain evidence="2">DSM 44242</strain>
    </source>
</reference>
<reference evidence="3 5" key="3">
    <citation type="submission" date="2024-04" db="EMBL/GenBank/DDBJ databases">
        <title>Genomic Markers of Mycobacteria.</title>
        <authorList>
            <person name="Soliman M.S."/>
            <person name="Elkholy A."/>
            <person name="Soliman N.S."/>
            <person name="Abbas A."/>
            <person name="Khayrat S."/>
            <person name="Shawky S."/>
        </authorList>
    </citation>
    <scope>NUCLEOTIDE SEQUENCE [LARGE SCALE GENOMIC DNA]</scope>
    <source>
        <strain evidence="3 5">Egy-CU-AM5</strain>
    </source>
</reference>
<proteinExistence type="predicted"/>
<dbReference type="Proteomes" id="UP001141659">
    <property type="component" value="Unassembled WGS sequence"/>
</dbReference>
<evidence type="ECO:0000259" key="1">
    <source>
        <dbReference type="Pfam" id="PF05899"/>
    </source>
</evidence>
<name>A0AAW5T0N8_9MYCO</name>
<dbReference type="EMBL" id="JACKVC010000016">
    <property type="protein sequence ID" value="MCV7388919.1"/>
    <property type="molecule type" value="Genomic_DNA"/>
</dbReference>
<accession>A0AAW5T0N8</accession>
<dbReference type="InterPro" id="IPR014710">
    <property type="entry name" value="RmlC-like_jellyroll"/>
</dbReference>
<organism evidence="2 4">
    <name type="scientific">Mycolicibacterium porcinum</name>
    <dbReference type="NCBI Taxonomy" id="39693"/>
    <lineage>
        <taxon>Bacteria</taxon>
        <taxon>Bacillati</taxon>
        <taxon>Actinomycetota</taxon>
        <taxon>Actinomycetes</taxon>
        <taxon>Mycobacteriales</taxon>
        <taxon>Mycobacteriaceae</taxon>
        <taxon>Mycolicibacterium</taxon>
    </lineage>
</organism>
<dbReference type="PANTHER" id="PTHR40943">
    <property type="entry name" value="CYTOPLASMIC PROTEIN-RELATED"/>
    <property type="match status" value="1"/>
</dbReference>
<dbReference type="SUPFAM" id="SSF51182">
    <property type="entry name" value="RmlC-like cupins"/>
    <property type="match status" value="1"/>
</dbReference>
<gene>
    <name evidence="3" type="ORF">ABFW12_06670</name>
    <name evidence="2" type="ORF">H5P34_12775</name>
</gene>
<comment type="caution">
    <text evidence="2">The sequence shown here is derived from an EMBL/GenBank/DDBJ whole genome shotgun (WGS) entry which is preliminary data.</text>
</comment>
<dbReference type="InterPro" id="IPR011051">
    <property type="entry name" value="RmlC_Cupin_sf"/>
</dbReference>
<reference evidence="2" key="2">
    <citation type="journal article" date="2022" name="BMC Genomics">
        <title>Comparative genome analysis of mycobacteria focusing on tRNA and non-coding RNA.</title>
        <authorList>
            <person name="Behra P.R.K."/>
            <person name="Pettersson B.M.F."/>
            <person name="Ramesh M."/>
            <person name="Das S."/>
            <person name="Dasgupta S."/>
            <person name="Kirsebom L.A."/>
        </authorList>
    </citation>
    <scope>NUCLEOTIDE SEQUENCE</scope>
    <source>
        <strain evidence="2">DSM 44242</strain>
    </source>
</reference>
<dbReference type="Gene3D" id="2.60.120.10">
    <property type="entry name" value="Jelly Rolls"/>
    <property type="match status" value="1"/>
</dbReference>